<evidence type="ECO:0000313" key="2">
    <source>
        <dbReference type="Proteomes" id="UP001057402"/>
    </source>
</evidence>
<dbReference type="Proteomes" id="UP001057402">
    <property type="component" value="Chromosome 5"/>
</dbReference>
<gene>
    <name evidence="1" type="ORF">MLD38_019117</name>
</gene>
<dbReference type="EMBL" id="CM042884">
    <property type="protein sequence ID" value="KAI4370808.1"/>
    <property type="molecule type" value="Genomic_DNA"/>
</dbReference>
<name>A0ACB9QX12_9MYRT</name>
<reference evidence="2" key="1">
    <citation type="journal article" date="2023" name="Front. Plant Sci.">
        <title>Chromosomal-level genome assembly of Melastoma candidum provides insights into trichome evolution.</title>
        <authorList>
            <person name="Zhong Y."/>
            <person name="Wu W."/>
            <person name="Sun C."/>
            <person name="Zou P."/>
            <person name="Liu Y."/>
            <person name="Dai S."/>
            <person name="Zhou R."/>
        </authorList>
    </citation>
    <scope>NUCLEOTIDE SEQUENCE [LARGE SCALE GENOMIC DNA]</scope>
</reference>
<evidence type="ECO:0000313" key="1">
    <source>
        <dbReference type="EMBL" id="KAI4370808.1"/>
    </source>
</evidence>
<sequence>MWFLGLPTTSGKSILITGAILLVILFTLILRKLAVYLDKDRNGKKGRCDKCLHEPSKGKATASSGDVVVIRTYPLEELRLATSDFKFRIGAGTCYCVYLAELGEGRFGAVKRLRVERGGNKKMFLDEVSALLRISHPNIIELLGFCCEGGEQLLLLEHVPSGNLFDRLHTPKGHSSGILTWSNRVKIALGIARALMYLHHQADPPVIHRYVKSSSILLINENHAKLADFGLCKTSSESYFSQTPCIIKGSVGHVDVNYLRTGMVSPKNDVYSYGVLLLELITGLKSMQRLATLPEWTEDTRKKIDDDKGLMELLDPKLNHEADIHQLKVLVDIANSALIDYPEERPDMKGIVNRIASCMEPVAPVDLPVHRK</sequence>
<protein>
    <submittedName>
        <fullName evidence="1">Uncharacterized protein</fullName>
    </submittedName>
</protein>
<accession>A0ACB9QX12</accession>
<organism evidence="1 2">
    <name type="scientific">Melastoma candidum</name>
    <dbReference type="NCBI Taxonomy" id="119954"/>
    <lineage>
        <taxon>Eukaryota</taxon>
        <taxon>Viridiplantae</taxon>
        <taxon>Streptophyta</taxon>
        <taxon>Embryophyta</taxon>
        <taxon>Tracheophyta</taxon>
        <taxon>Spermatophyta</taxon>
        <taxon>Magnoliopsida</taxon>
        <taxon>eudicotyledons</taxon>
        <taxon>Gunneridae</taxon>
        <taxon>Pentapetalae</taxon>
        <taxon>rosids</taxon>
        <taxon>malvids</taxon>
        <taxon>Myrtales</taxon>
        <taxon>Melastomataceae</taxon>
        <taxon>Melastomatoideae</taxon>
        <taxon>Melastomateae</taxon>
        <taxon>Melastoma</taxon>
    </lineage>
</organism>
<keyword evidence="2" id="KW-1185">Reference proteome</keyword>
<proteinExistence type="predicted"/>
<comment type="caution">
    <text evidence="1">The sequence shown here is derived from an EMBL/GenBank/DDBJ whole genome shotgun (WGS) entry which is preliminary data.</text>
</comment>